<organism evidence="6 7">
    <name type="scientific">Drechslerella stenobrocha 248</name>
    <dbReference type="NCBI Taxonomy" id="1043628"/>
    <lineage>
        <taxon>Eukaryota</taxon>
        <taxon>Fungi</taxon>
        <taxon>Dikarya</taxon>
        <taxon>Ascomycota</taxon>
        <taxon>Pezizomycotina</taxon>
        <taxon>Orbiliomycetes</taxon>
        <taxon>Orbiliales</taxon>
        <taxon>Orbiliaceae</taxon>
        <taxon>Drechslerella</taxon>
    </lineage>
</organism>
<feature type="compositionally biased region" description="Acidic residues" evidence="4">
    <location>
        <begin position="85"/>
        <end position="94"/>
    </location>
</feature>
<dbReference type="Pfam" id="PF03226">
    <property type="entry name" value="Yippee-Mis18"/>
    <property type="match status" value="1"/>
</dbReference>
<feature type="region of interest" description="Disordered" evidence="4">
    <location>
        <begin position="284"/>
        <end position="313"/>
    </location>
</feature>
<evidence type="ECO:0000256" key="1">
    <source>
        <dbReference type="ARBA" id="ARBA00005613"/>
    </source>
</evidence>
<dbReference type="PROSITE" id="PS51792">
    <property type="entry name" value="YIPPEE"/>
    <property type="match status" value="1"/>
</dbReference>
<dbReference type="AlphaFoldDB" id="W7HT74"/>
<dbReference type="EMBL" id="KI966417">
    <property type="protein sequence ID" value="EWC46529.1"/>
    <property type="molecule type" value="Genomic_DNA"/>
</dbReference>
<dbReference type="InterPro" id="IPR039058">
    <property type="entry name" value="Yippee_fam"/>
</dbReference>
<evidence type="ECO:0000313" key="7">
    <source>
        <dbReference type="Proteomes" id="UP000024837"/>
    </source>
</evidence>
<feature type="compositionally biased region" description="Low complexity" evidence="4">
    <location>
        <begin position="95"/>
        <end position="109"/>
    </location>
</feature>
<sequence>MPRELDFPRFLLPAFPRWQPALLKRHRPVEDVTQEPPRPSSSSSSMTVASHSSAGSMDSEVVDHPPRHTRILSHDSGCIISSDTSSDEADEDSLSSDSSDSSSSSSSSSSDDDDDSGSDASADIRLPSDAESGYGGSIPSIHCRRRAKRTLSHQQPRTQPQPQLPPTLPTTTSYMHCSTCRANLCFASAVISKGFTGRHGRAYLVSTLIPANIVHGKPTSRSLQTGAHTVADISCRGCGSNLGWKYIHAEERSQRYKVGKYIVETGRVGKVNVWDGEDVSAAVGGRGGADDDDSGGGWSMNGGGSGEGWESDDVEVDLADEEELEEMFAGGWSKERVVRRRERKRLVEEARRRADSNV</sequence>
<protein>
    <recommendedName>
        <fullName evidence="5">Yippee domain-containing protein</fullName>
    </recommendedName>
</protein>
<keyword evidence="3" id="KW-0862">Zinc</keyword>
<dbReference type="PANTHER" id="PTHR13848">
    <property type="entry name" value="PROTEIN YIPPEE-LIKE CG15309-RELATED"/>
    <property type="match status" value="1"/>
</dbReference>
<dbReference type="InterPro" id="IPR034751">
    <property type="entry name" value="Yippee"/>
</dbReference>
<dbReference type="Proteomes" id="UP000024837">
    <property type="component" value="Unassembled WGS sequence"/>
</dbReference>
<evidence type="ECO:0000313" key="6">
    <source>
        <dbReference type="EMBL" id="EWC46529.1"/>
    </source>
</evidence>
<feature type="compositionally biased region" description="Low complexity" evidence="4">
    <location>
        <begin position="40"/>
        <end position="56"/>
    </location>
</feature>
<dbReference type="InterPro" id="IPR004910">
    <property type="entry name" value="Yippee/Mis18/Cereblon"/>
</dbReference>
<feature type="compositionally biased region" description="Gly residues" evidence="4">
    <location>
        <begin position="295"/>
        <end position="307"/>
    </location>
</feature>
<gene>
    <name evidence="6" type="ORF">DRE_04252</name>
</gene>
<evidence type="ECO:0000256" key="2">
    <source>
        <dbReference type="ARBA" id="ARBA00022723"/>
    </source>
</evidence>
<evidence type="ECO:0000259" key="5">
    <source>
        <dbReference type="PROSITE" id="PS51792"/>
    </source>
</evidence>
<dbReference type="OrthoDB" id="6407410at2759"/>
<accession>W7HT74</accession>
<keyword evidence="7" id="KW-1185">Reference proteome</keyword>
<feature type="region of interest" description="Disordered" evidence="4">
    <location>
        <begin position="21"/>
        <end position="170"/>
    </location>
</feature>
<keyword evidence="2" id="KW-0479">Metal-binding</keyword>
<evidence type="ECO:0000256" key="3">
    <source>
        <dbReference type="ARBA" id="ARBA00022833"/>
    </source>
</evidence>
<dbReference type="GO" id="GO:0046872">
    <property type="term" value="F:metal ion binding"/>
    <property type="evidence" value="ECO:0007669"/>
    <property type="project" value="UniProtKB-KW"/>
</dbReference>
<feature type="domain" description="Yippee" evidence="5">
    <location>
        <begin position="173"/>
        <end position="272"/>
    </location>
</feature>
<name>W7HT74_9PEZI</name>
<dbReference type="HOGENOM" id="CLU_679750_0_0_1"/>
<proteinExistence type="inferred from homology"/>
<feature type="compositionally biased region" description="Basic residues" evidence="4">
    <location>
        <begin position="142"/>
        <end position="151"/>
    </location>
</feature>
<reference evidence="6 7" key="1">
    <citation type="submission" date="2013-05" db="EMBL/GenBank/DDBJ databases">
        <title>Drechslerella stenobrocha genome reveals carnivorous origination and mechanical trapping mechanism of predatory fungi.</title>
        <authorList>
            <person name="Liu X."/>
            <person name="Zhang W."/>
            <person name="Liu K."/>
        </authorList>
    </citation>
    <scope>NUCLEOTIDE SEQUENCE [LARGE SCALE GENOMIC DNA]</scope>
    <source>
        <strain evidence="6 7">248</strain>
    </source>
</reference>
<comment type="similarity">
    <text evidence="1">Belongs to the yippee family.</text>
</comment>
<evidence type="ECO:0000256" key="4">
    <source>
        <dbReference type="SAM" id="MobiDB-lite"/>
    </source>
</evidence>